<dbReference type="EMBL" id="MU006347">
    <property type="protein sequence ID" value="KAF2845400.1"/>
    <property type="molecule type" value="Genomic_DNA"/>
</dbReference>
<dbReference type="InterPro" id="IPR017408">
    <property type="entry name" value="Arginine_N-MeTrfase_2"/>
</dbReference>
<dbReference type="GO" id="GO:0019702">
    <property type="term" value="F:protein arginine N5-methyltransferase activity"/>
    <property type="evidence" value="ECO:0007669"/>
    <property type="project" value="TreeGrafter"/>
</dbReference>
<evidence type="ECO:0000256" key="8">
    <source>
        <dbReference type="PIRNR" id="PIRNR038148"/>
    </source>
</evidence>
<dbReference type="FunFam" id="3.40.50.150:FF:000135">
    <property type="entry name" value="Arginine N-methyltransferase 2"/>
    <property type="match status" value="1"/>
</dbReference>
<keyword evidence="3 8" id="KW-0963">Cytoplasm</keyword>
<keyword evidence="12" id="KW-1185">Reference proteome</keyword>
<dbReference type="GO" id="GO:0005737">
    <property type="term" value="C:cytoplasm"/>
    <property type="evidence" value="ECO:0007669"/>
    <property type="project" value="UniProtKB-SubCell"/>
</dbReference>
<comment type="function">
    <text evidence="1 8">S-adenosyl-L-methionine-dependent protein-arginine N-methyltransferase that methylates the delta-nitrogen atom of arginine residues to form N5-methylarginine (type IV) in target proteins. Monomethylates ribosomal protein L12.</text>
</comment>
<dbReference type="Gene3D" id="3.40.50.150">
    <property type="entry name" value="Vaccinia Virus protein VP39"/>
    <property type="match status" value="1"/>
</dbReference>
<dbReference type="AlphaFoldDB" id="A0A6A7AQ03"/>
<comment type="subcellular location">
    <subcellularLocation>
        <location evidence="8">Cytoplasm</location>
    </subcellularLocation>
    <subcellularLocation>
        <location evidence="8">Nucleus</location>
    </subcellularLocation>
</comment>
<comment type="subunit">
    <text evidence="2 8">Monomer.</text>
</comment>
<keyword evidence="6" id="KW-0949">S-adenosyl-L-methionine</keyword>
<dbReference type="SUPFAM" id="SSF48403">
    <property type="entry name" value="Ankyrin repeat"/>
    <property type="match status" value="1"/>
</dbReference>
<gene>
    <name evidence="11" type="ORF">T440DRAFT_493424</name>
</gene>
<evidence type="ECO:0000313" key="12">
    <source>
        <dbReference type="Proteomes" id="UP000799423"/>
    </source>
</evidence>
<evidence type="ECO:0000256" key="7">
    <source>
        <dbReference type="ARBA" id="ARBA00023242"/>
    </source>
</evidence>
<dbReference type="PANTHER" id="PTHR32379">
    <property type="entry name" value="GUANIDINOACETATE N-METHYLTRANSFERASE"/>
    <property type="match status" value="1"/>
</dbReference>
<dbReference type="PANTHER" id="PTHR32379:SF1">
    <property type="entry name" value="GUANIDINOACETATE N-METHYLTRANSFERASE"/>
    <property type="match status" value="1"/>
</dbReference>
<feature type="domain" description="RMT2" evidence="10">
    <location>
        <begin position="188"/>
        <end position="416"/>
    </location>
</feature>
<keyword evidence="7 8" id="KW-0539">Nucleus</keyword>
<organism evidence="11 12">
    <name type="scientific">Plenodomus tracheiphilus IPT5</name>
    <dbReference type="NCBI Taxonomy" id="1408161"/>
    <lineage>
        <taxon>Eukaryota</taxon>
        <taxon>Fungi</taxon>
        <taxon>Dikarya</taxon>
        <taxon>Ascomycota</taxon>
        <taxon>Pezizomycotina</taxon>
        <taxon>Dothideomycetes</taxon>
        <taxon>Pleosporomycetidae</taxon>
        <taxon>Pleosporales</taxon>
        <taxon>Pleosporineae</taxon>
        <taxon>Leptosphaeriaceae</taxon>
        <taxon>Plenodomus</taxon>
    </lineage>
</organism>
<dbReference type="Proteomes" id="UP000799423">
    <property type="component" value="Unassembled WGS sequence"/>
</dbReference>
<evidence type="ECO:0000259" key="10">
    <source>
        <dbReference type="PROSITE" id="PS51559"/>
    </source>
</evidence>
<dbReference type="InterPro" id="IPR036770">
    <property type="entry name" value="Ankyrin_rpt-contain_sf"/>
</dbReference>
<keyword evidence="5 8" id="KW-0808">Transferase</keyword>
<proteinExistence type="inferred from homology"/>
<feature type="compositionally biased region" description="Acidic residues" evidence="9">
    <location>
        <begin position="153"/>
        <end position="190"/>
    </location>
</feature>
<evidence type="ECO:0000256" key="4">
    <source>
        <dbReference type="ARBA" id="ARBA00022603"/>
    </source>
</evidence>
<feature type="region of interest" description="Disordered" evidence="9">
    <location>
        <begin position="152"/>
        <end position="197"/>
    </location>
</feature>
<name>A0A6A7AQ03_9PLEO</name>
<dbReference type="InterPro" id="IPR051038">
    <property type="entry name" value="RMT2/GAMT_Mtase"/>
</dbReference>
<protein>
    <recommendedName>
        <fullName evidence="8">Arginine N-methyltransferase 2</fullName>
        <ecNumber evidence="8">2.1.1.-</ecNumber>
    </recommendedName>
</protein>
<dbReference type="InterPro" id="IPR029063">
    <property type="entry name" value="SAM-dependent_MTases_sf"/>
</dbReference>
<accession>A0A6A7AQ03</accession>
<evidence type="ECO:0000256" key="3">
    <source>
        <dbReference type="ARBA" id="ARBA00022490"/>
    </source>
</evidence>
<dbReference type="PIRSF" id="PIRSF038148">
    <property type="entry name" value="Arginine_N-mtfrase-2"/>
    <property type="match status" value="1"/>
</dbReference>
<dbReference type="GO" id="GO:0005634">
    <property type="term" value="C:nucleus"/>
    <property type="evidence" value="ECO:0007669"/>
    <property type="project" value="UniProtKB-SubCell"/>
</dbReference>
<comment type="similarity">
    <text evidence="8">Belongs to the class I-like SAM-binding methyltransferase superfamily. RMT2 methyltransferase family.</text>
</comment>
<dbReference type="EC" id="2.1.1.-" evidence="8"/>
<dbReference type="PROSITE" id="PS51559">
    <property type="entry name" value="SAM_RMT2"/>
    <property type="match status" value="1"/>
</dbReference>
<reference evidence="11" key="1">
    <citation type="submission" date="2020-01" db="EMBL/GenBank/DDBJ databases">
        <authorList>
            <consortium name="DOE Joint Genome Institute"/>
            <person name="Haridas S."/>
            <person name="Albert R."/>
            <person name="Binder M."/>
            <person name="Bloem J."/>
            <person name="Labutti K."/>
            <person name="Salamov A."/>
            <person name="Andreopoulos B."/>
            <person name="Baker S.E."/>
            <person name="Barry K."/>
            <person name="Bills G."/>
            <person name="Bluhm B.H."/>
            <person name="Cannon C."/>
            <person name="Castanera R."/>
            <person name="Culley D.E."/>
            <person name="Daum C."/>
            <person name="Ezra D."/>
            <person name="Gonzalez J.B."/>
            <person name="Henrissat B."/>
            <person name="Kuo A."/>
            <person name="Liang C."/>
            <person name="Lipzen A."/>
            <person name="Lutzoni F."/>
            <person name="Magnuson J."/>
            <person name="Mondo S."/>
            <person name="Nolan M."/>
            <person name="Ohm R."/>
            <person name="Pangilinan J."/>
            <person name="Park H.-J."/>
            <person name="Ramirez L."/>
            <person name="Alfaro M."/>
            <person name="Sun H."/>
            <person name="Tritt A."/>
            <person name="Yoshinaga Y."/>
            <person name="Zwiers L.-H."/>
            <person name="Turgeon B.G."/>
            <person name="Goodwin S.B."/>
            <person name="Spatafora J.W."/>
            <person name="Crous P.W."/>
            <person name="Grigoriev I.V."/>
        </authorList>
    </citation>
    <scope>NUCLEOTIDE SEQUENCE</scope>
    <source>
        <strain evidence="11">IPT5</strain>
    </source>
</reference>
<sequence>MDDSAFDTETDLQTQSILLAAAHHDTASLRNLLRNSSANVQDAETGFTPLHAAIAACEPDEEDDTAKVNGDGHGVTDGTVKGPQQEIEAAVKTMKLLFENGAIWNDLDANGETPGCVAHRLSLKELYELCVDAGVRAELLLSRMAEYQLLGDAESDEEDDQDDDEEVDEATQDIEVLDITQEDAPGDESTENPNYLSSHLTFDRDRLVDDAGNGVMMEWERTLMQRSAELLVPTTGLRVLNVGHGMGIIDSIFQDKEPKAHHIIEAHPDVVKRMKEQGWDKKPGVVIHEGTWQQVVPGLVEQGLLFDAIYFDTFAEEYAALREFFSEYVIGLLDPAVGQEGNSGKFGFFCGMGADRQVVYDVYNKIAEMDLFEAGFDTEWETVPIPDLDEQGEWEGLRRKYWVLKDYKLPTCSFIG</sequence>
<dbReference type="OrthoDB" id="19014at2759"/>
<dbReference type="SUPFAM" id="SSF53335">
    <property type="entry name" value="S-adenosyl-L-methionine-dependent methyltransferases"/>
    <property type="match status" value="1"/>
</dbReference>
<evidence type="ECO:0000256" key="5">
    <source>
        <dbReference type="ARBA" id="ARBA00022679"/>
    </source>
</evidence>
<evidence type="ECO:0000313" key="11">
    <source>
        <dbReference type="EMBL" id="KAF2845400.1"/>
    </source>
</evidence>
<dbReference type="InterPro" id="IPR026480">
    <property type="entry name" value="RMT2_dom"/>
</dbReference>
<dbReference type="GO" id="GO:0032259">
    <property type="term" value="P:methylation"/>
    <property type="evidence" value="ECO:0007669"/>
    <property type="project" value="UniProtKB-KW"/>
</dbReference>
<dbReference type="Gene3D" id="1.25.40.20">
    <property type="entry name" value="Ankyrin repeat-containing domain"/>
    <property type="match status" value="1"/>
</dbReference>
<keyword evidence="4 8" id="KW-0489">Methyltransferase</keyword>
<evidence type="ECO:0000256" key="2">
    <source>
        <dbReference type="ARBA" id="ARBA00011245"/>
    </source>
</evidence>
<evidence type="ECO:0000256" key="9">
    <source>
        <dbReference type="SAM" id="MobiDB-lite"/>
    </source>
</evidence>
<evidence type="ECO:0000256" key="1">
    <source>
        <dbReference type="ARBA" id="ARBA00002207"/>
    </source>
</evidence>
<evidence type="ECO:0000256" key="6">
    <source>
        <dbReference type="ARBA" id="ARBA00022691"/>
    </source>
</evidence>